<dbReference type="EMBL" id="CP042437">
    <property type="protein sequence ID" value="QEC75481.1"/>
    <property type="molecule type" value="Genomic_DNA"/>
</dbReference>
<dbReference type="OrthoDB" id="4301792at2"/>
<name>A0A5B8VWC1_9SPHI</name>
<dbReference type="AlphaFoldDB" id="A0A5B8VWC1"/>
<evidence type="ECO:0000313" key="2">
    <source>
        <dbReference type="Proteomes" id="UP000321362"/>
    </source>
</evidence>
<sequence>MNPYLLLLTFVLTVGKPKQHLALPHSVHMQAQQVDTSKLAILNLEKNLAGRYFDEDAKPVVLTPDEIEKANLLISEAISQYNADSEKIYKQNLANTKKYPGSVAYDPKIKSPSGYYKQIVAATNAKGEKEVWVNCFCKLDDWRPDNDKSYWRKNIVRVMDGGSCYFNLKINLTTETIIWFKVNGVS</sequence>
<keyword evidence="2" id="KW-1185">Reference proteome</keyword>
<dbReference type="Proteomes" id="UP000321362">
    <property type="component" value="Chromosome"/>
</dbReference>
<dbReference type="KEGG" id="mgk:FSB76_05800"/>
<dbReference type="RefSeq" id="WP_147052626.1">
    <property type="nucleotide sequence ID" value="NZ_CP042437.1"/>
</dbReference>
<organism evidence="1 2">
    <name type="scientific">Mucilaginibacter ginsenosidivorax</name>
    <dbReference type="NCBI Taxonomy" id="862126"/>
    <lineage>
        <taxon>Bacteria</taxon>
        <taxon>Pseudomonadati</taxon>
        <taxon>Bacteroidota</taxon>
        <taxon>Sphingobacteriia</taxon>
        <taxon>Sphingobacteriales</taxon>
        <taxon>Sphingobacteriaceae</taxon>
        <taxon>Mucilaginibacter</taxon>
    </lineage>
</organism>
<evidence type="ECO:0000313" key="1">
    <source>
        <dbReference type="EMBL" id="QEC75481.1"/>
    </source>
</evidence>
<gene>
    <name evidence="1" type="ORF">FSB76_05800</name>
</gene>
<reference evidence="1 2" key="1">
    <citation type="journal article" date="2013" name="J. Microbiol.">
        <title>Mucilaginibacter ginsenosidivorax sp. nov., with ginsenoside converting activity isolated from sediment.</title>
        <authorList>
            <person name="Kim J.K."/>
            <person name="Choi T.E."/>
            <person name="Liu Q.M."/>
            <person name="Park H.Y."/>
            <person name="Yi T.H."/>
            <person name="Yoon M.H."/>
            <person name="Kim S.C."/>
            <person name="Im W.T."/>
        </authorList>
    </citation>
    <scope>NUCLEOTIDE SEQUENCE [LARGE SCALE GENOMIC DNA]</scope>
    <source>
        <strain evidence="1 2">KHI28</strain>
    </source>
</reference>
<accession>A0A5B8VWC1</accession>
<protein>
    <submittedName>
        <fullName evidence="1">Uncharacterized protein</fullName>
    </submittedName>
</protein>
<proteinExistence type="predicted"/>